<proteinExistence type="predicted"/>
<keyword evidence="2" id="KW-1185">Reference proteome</keyword>
<dbReference type="Proteomes" id="UP000534286">
    <property type="component" value="Unassembled WGS sequence"/>
</dbReference>
<sequence length="225" mass="24683">MSTITITKPSALLHITGRDLKALFGSVLPHTSDDPDGLPALQEVHVEIHDGDLRLVCTDRFTMAVVRRPMTSTTEAFSCRFALPVRDIRDLIEHLDDVAIASLAFEENRLFVTTEDSAHNIPGSASVLGWRDLLNRVLKPSGTPVGRILIDPTFLARLEPAKRLNEDAPLVIQMQGEHGAVVATLGASFLALVMPMTSRSMREDLLPSRPLDGWFDLLDETDAPA</sequence>
<dbReference type="SUPFAM" id="SSF55979">
    <property type="entry name" value="DNA clamp"/>
    <property type="match status" value="1"/>
</dbReference>
<comment type="caution">
    <text evidence="1">The sequence shown here is derived from an EMBL/GenBank/DDBJ whole genome shotgun (WGS) entry which is preliminary data.</text>
</comment>
<organism evidence="1 2">
    <name type="scientific">Streptosporangium album</name>
    <dbReference type="NCBI Taxonomy" id="47479"/>
    <lineage>
        <taxon>Bacteria</taxon>
        <taxon>Bacillati</taxon>
        <taxon>Actinomycetota</taxon>
        <taxon>Actinomycetes</taxon>
        <taxon>Streptosporangiales</taxon>
        <taxon>Streptosporangiaceae</taxon>
        <taxon>Streptosporangium</taxon>
    </lineage>
</organism>
<dbReference type="RefSeq" id="WP_184756887.1">
    <property type="nucleotide sequence ID" value="NZ_BAABEK010000005.1"/>
</dbReference>
<dbReference type="EMBL" id="JACHJU010000002">
    <property type="protein sequence ID" value="MBB4940721.1"/>
    <property type="molecule type" value="Genomic_DNA"/>
</dbReference>
<evidence type="ECO:0000313" key="1">
    <source>
        <dbReference type="EMBL" id="MBB4940721.1"/>
    </source>
</evidence>
<accession>A0A7W7S0J7</accession>
<dbReference type="Gene3D" id="3.10.150.10">
    <property type="entry name" value="DNA Polymerase III, subunit A, domain 2"/>
    <property type="match status" value="1"/>
</dbReference>
<name>A0A7W7S0J7_9ACTN</name>
<dbReference type="AlphaFoldDB" id="A0A7W7S0J7"/>
<evidence type="ECO:0008006" key="3">
    <source>
        <dbReference type="Google" id="ProtNLM"/>
    </source>
</evidence>
<protein>
    <recommendedName>
        <fullName evidence="3">DNA polymerase III beta sliding clamp central domain-containing protein</fullName>
    </recommendedName>
</protein>
<evidence type="ECO:0000313" key="2">
    <source>
        <dbReference type="Proteomes" id="UP000534286"/>
    </source>
</evidence>
<reference evidence="1 2" key="1">
    <citation type="submission" date="2020-08" db="EMBL/GenBank/DDBJ databases">
        <title>Sequencing the genomes of 1000 actinobacteria strains.</title>
        <authorList>
            <person name="Klenk H.-P."/>
        </authorList>
    </citation>
    <scope>NUCLEOTIDE SEQUENCE [LARGE SCALE GENOMIC DNA]</scope>
    <source>
        <strain evidence="1 2">DSM 43023</strain>
    </source>
</reference>
<gene>
    <name evidence="1" type="ORF">FHR32_005098</name>
</gene>
<dbReference type="InterPro" id="IPR046938">
    <property type="entry name" value="DNA_clamp_sf"/>
</dbReference>